<keyword evidence="4" id="KW-1185">Reference proteome</keyword>
<dbReference type="EMBL" id="JAHQCW010000055">
    <property type="protein sequence ID" value="MBU9739306.1"/>
    <property type="molecule type" value="Genomic_DNA"/>
</dbReference>
<feature type="domain" description="VanZ-like" evidence="2">
    <location>
        <begin position="51"/>
        <end position="162"/>
    </location>
</feature>
<name>A0A949NG76_9FIRM</name>
<keyword evidence="1" id="KW-0472">Membrane</keyword>
<organism evidence="3 4">
    <name type="scientific">Diplocloster agilis</name>
    <dbReference type="NCBI Taxonomy" id="2850323"/>
    <lineage>
        <taxon>Bacteria</taxon>
        <taxon>Bacillati</taxon>
        <taxon>Bacillota</taxon>
        <taxon>Clostridia</taxon>
        <taxon>Lachnospirales</taxon>
        <taxon>Lachnospiraceae</taxon>
        <taxon>Diplocloster</taxon>
    </lineage>
</organism>
<dbReference type="InterPro" id="IPR053150">
    <property type="entry name" value="Teicoplanin_resist-assoc"/>
</dbReference>
<reference evidence="3" key="1">
    <citation type="submission" date="2021-06" db="EMBL/GenBank/DDBJ databases">
        <title>Description of novel taxa of the family Lachnospiraceae.</title>
        <authorList>
            <person name="Chaplin A.V."/>
            <person name="Sokolova S.R."/>
            <person name="Pikina A.P."/>
            <person name="Korzhanova M."/>
            <person name="Belova V."/>
            <person name="Korostin D."/>
            <person name="Efimov B.A."/>
        </authorList>
    </citation>
    <scope>NUCLEOTIDE SEQUENCE</scope>
    <source>
        <strain evidence="3">ASD5720</strain>
    </source>
</reference>
<evidence type="ECO:0000313" key="3">
    <source>
        <dbReference type="EMBL" id="MBU9739306.1"/>
    </source>
</evidence>
<feature type="transmembrane region" description="Helical" evidence="1">
    <location>
        <begin position="39"/>
        <end position="64"/>
    </location>
</feature>
<dbReference type="AlphaFoldDB" id="A0A949NG76"/>
<feature type="transmembrane region" description="Helical" evidence="1">
    <location>
        <begin position="117"/>
        <end position="136"/>
    </location>
</feature>
<comment type="caution">
    <text evidence="3">The sequence shown here is derived from an EMBL/GenBank/DDBJ whole genome shotgun (WGS) entry which is preliminary data.</text>
</comment>
<dbReference type="PANTHER" id="PTHR36834:SF1">
    <property type="entry name" value="INTEGRAL MEMBRANE PROTEIN"/>
    <property type="match status" value="1"/>
</dbReference>
<gene>
    <name evidence="3" type="ORF">KTH89_22495</name>
</gene>
<feature type="transmembrane region" description="Helical" evidence="1">
    <location>
        <begin position="89"/>
        <end position="110"/>
    </location>
</feature>
<dbReference type="RefSeq" id="WP_238723179.1">
    <property type="nucleotide sequence ID" value="NZ_JAHQCW010000055.1"/>
</dbReference>
<dbReference type="Pfam" id="PF04892">
    <property type="entry name" value="VanZ"/>
    <property type="match status" value="1"/>
</dbReference>
<keyword evidence="1" id="KW-1133">Transmembrane helix</keyword>
<evidence type="ECO:0000259" key="2">
    <source>
        <dbReference type="Pfam" id="PF04892"/>
    </source>
</evidence>
<protein>
    <submittedName>
        <fullName evidence="3">VanZ family protein</fullName>
    </submittedName>
</protein>
<sequence>MIIGLLIIGLPLCALASAVLYLPFFLRGRKYKMPAVRHLACYALTVMLALIIFVTLLAGGITFFPDYRLLNLQPFVWVTQTYEMGFARMIQQLVSNILMFVPLGVLMPIVFPKFRSFWRLSLCALGITVLIEITQYFTGRSADIDDVIMNTVGGMLGFGIYAGFNRLLQGKSWWRKATVSAAVTARD</sequence>
<evidence type="ECO:0000256" key="1">
    <source>
        <dbReference type="SAM" id="Phobius"/>
    </source>
</evidence>
<keyword evidence="1" id="KW-0812">Transmembrane</keyword>
<dbReference type="InterPro" id="IPR006976">
    <property type="entry name" value="VanZ-like"/>
</dbReference>
<proteinExistence type="predicted"/>
<dbReference type="Proteomes" id="UP000712157">
    <property type="component" value="Unassembled WGS sequence"/>
</dbReference>
<feature type="transmembrane region" description="Helical" evidence="1">
    <location>
        <begin position="148"/>
        <end position="168"/>
    </location>
</feature>
<accession>A0A949NG76</accession>
<evidence type="ECO:0000313" key="4">
    <source>
        <dbReference type="Proteomes" id="UP000712157"/>
    </source>
</evidence>
<feature type="transmembrane region" description="Helical" evidence="1">
    <location>
        <begin position="6"/>
        <end position="27"/>
    </location>
</feature>
<dbReference type="PANTHER" id="PTHR36834">
    <property type="entry name" value="MEMBRANE PROTEIN-RELATED"/>
    <property type="match status" value="1"/>
</dbReference>